<keyword evidence="4" id="KW-0597">Phosphoprotein</keyword>
<dbReference type="EMBL" id="JAUHPX010000007">
    <property type="protein sequence ID" value="MDN4488819.1"/>
    <property type="molecule type" value="Genomic_DNA"/>
</dbReference>
<dbReference type="RefSeq" id="WP_301121372.1">
    <property type="nucleotide sequence ID" value="NZ_JAUHPX010000007.1"/>
</dbReference>
<dbReference type="InterPro" id="IPR016152">
    <property type="entry name" value="PTrfase/Anion_transptr"/>
</dbReference>
<dbReference type="PANTHER" id="PTHR30181:SF2">
    <property type="entry name" value="PTS SYSTEM MANNITOL-SPECIFIC EIICBA COMPONENT"/>
    <property type="match status" value="1"/>
</dbReference>
<keyword evidence="5 13" id="KW-0762">Sugar transport</keyword>
<reference evidence="13" key="1">
    <citation type="submission" date="2023-06" db="EMBL/GenBank/DDBJ databases">
        <title>Sysu t00039.</title>
        <authorList>
            <person name="Gao L."/>
            <person name="Fang B.-Z."/>
            <person name="Li W.-J."/>
        </authorList>
    </citation>
    <scope>NUCLEOTIDE SEQUENCE</scope>
    <source>
        <strain evidence="13">SYSU T00039</strain>
    </source>
</reference>
<evidence type="ECO:0000313" key="13">
    <source>
        <dbReference type="EMBL" id="MDN4488819.1"/>
    </source>
</evidence>
<evidence type="ECO:0000259" key="12">
    <source>
        <dbReference type="PROSITE" id="PS51094"/>
    </source>
</evidence>
<proteinExistence type="predicted"/>
<dbReference type="SUPFAM" id="SSF55804">
    <property type="entry name" value="Phoshotransferase/anion transport protein"/>
    <property type="match status" value="1"/>
</dbReference>
<comment type="function">
    <text evidence="1">The phosphoenolpyruvate-dependent sugar phosphotransferase system (sugar PTS), a major carbohydrate active transport system, catalyzes the phosphorylation of incoming sugar substrates concomitantly with their translocation across the cell membrane. The enzyme II CmtAB PTS system is involved in D-mannitol transport.</text>
</comment>
<evidence type="ECO:0000256" key="8">
    <source>
        <dbReference type="ARBA" id="ARBA00022777"/>
    </source>
</evidence>
<dbReference type="PROSITE" id="PS51094">
    <property type="entry name" value="PTS_EIIA_TYPE_2"/>
    <property type="match status" value="1"/>
</dbReference>
<dbReference type="CDD" id="cd00211">
    <property type="entry name" value="PTS_IIA_fru"/>
    <property type="match status" value="1"/>
</dbReference>
<keyword evidence="7" id="KW-0598">Phosphotransferase system</keyword>
<evidence type="ECO:0000256" key="1">
    <source>
        <dbReference type="ARBA" id="ARBA00002434"/>
    </source>
</evidence>
<dbReference type="GO" id="GO:0005886">
    <property type="term" value="C:plasma membrane"/>
    <property type="evidence" value="ECO:0007669"/>
    <property type="project" value="TreeGrafter"/>
</dbReference>
<dbReference type="GO" id="GO:0090563">
    <property type="term" value="F:protein-phosphocysteine-sugar phosphotransferase activity"/>
    <property type="evidence" value="ECO:0007669"/>
    <property type="project" value="TreeGrafter"/>
</dbReference>
<feature type="domain" description="PTS EIIA type-2" evidence="12">
    <location>
        <begin position="2"/>
        <end position="141"/>
    </location>
</feature>
<keyword evidence="14" id="KW-1185">Reference proteome</keyword>
<evidence type="ECO:0000256" key="9">
    <source>
        <dbReference type="ARBA" id="ARBA00029908"/>
    </source>
</evidence>
<dbReference type="Gene3D" id="3.40.930.10">
    <property type="entry name" value="Mannitol-specific EII, Chain A"/>
    <property type="match status" value="1"/>
</dbReference>
<evidence type="ECO:0000313" key="14">
    <source>
        <dbReference type="Proteomes" id="UP001172737"/>
    </source>
</evidence>
<evidence type="ECO:0000256" key="10">
    <source>
        <dbReference type="ARBA" id="ARBA00030956"/>
    </source>
</evidence>
<dbReference type="PROSITE" id="PS00372">
    <property type="entry name" value="PTS_EIIA_TYPE_2_HIS"/>
    <property type="match status" value="1"/>
</dbReference>
<protein>
    <recommendedName>
        <fullName evidence="2">Mannitol-specific phosphotransferase enzyme IIA component</fullName>
    </recommendedName>
    <alternativeName>
        <fullName evidence="10">EIIA</fullName>
    </alternativeName>
    <alternativeName>
        <fullName evidence="11">EIII</fullName>
    </alternativeName>
    <alternativeName>
        <fullName evidence="9">PTS system mannitol-specific EIIA component</fullName>
    </alternativeName>
</protein>
<evidence type="ECO:0000256" key="2">
    <source>
        <dbReference type="ARBA" id="ARBA00014783"/>
    </source>
</evidence>
<evidence type="ECO:0000256" key="5">
    <source>
        <dbReference type="ARBA" id="ARBA00022597"/>
    </source>
</evidence>
<evidence type="ECO:0000256" key="6">
    <source>
        <dbReference type="ARBA" id="ARBA00022679"/>
    </source>
</evidence>
<dbReference type="GO" id="GO:0016301">
    <property type="term" value="F:kinase activity"/>
    <property type="evidence" value="ECO:0007669"/>
    <property type="project" value="UniProtKB-KW"/>
</dbReference>
<comment type="caution">
    <text evidence="13">The sequence shown here is derived from an EMBL/GenBank/DDBJ whole genome shotgun (WGS) entry which is preliminary data.</text>
</comment>
<keyword evidence="8" id="KW-0418">Kinase</keyword>
<dbReference type="GO" id="GO:0009401">
    <property type="term" value="P:phosphoenolpyruvate-dependent sugar phosphotransferase system"/>
    <property type="evidence" value="ECO:0007669"/>
    <property type="project" value="UniProtKB-KW"/>
</dbReference>
<dbReference type="AlphaFoldDB" id="A0AAW7M4B3"/>
<keyword evidence="3" id="KW-0813">Transport</keyword>
<name>A0AAW7M4B3_9MICO</name>
<evidence type="ECO:0000256" key="7">
    <source>
        <dbReference type="ARBA" id="ARBA00022683"/>
    </source>
</evidence>
<dbReference type="InterPro" id="IPR002178">
    <property type="entry name" value="PTS_EIIA_type-2_dom"/>
</dbReference>
<organism evidence="13 14">
    <name type="scientific">Demequina lignilytica</name>
    <dbReference type="NCBI Taxonomy" id="3051663"/>
    <lineage>
        <taxon>Bacteria</taxon>
        <taxon>Bacillati</taxon>
        <taxon>Actinomycetota</taxon>
        <taxon>Actinomycetes</taxon>
        <taxon>Micrococcales</taxon>
        <taxon>Demequinaceae</taxon>
        <taxon>Demequina</taxon>
    </lineage>
</organism>
<dbReference type="InterPro" id="IPR050893">
    <property type="entry name" value="Sugar_PTS"/>
</dbReference>
<gene>
    <name evidence="13" type="ORF">QQX10_11655</name>
</gene>
<evidence type="ECO:0000256" key="11">
    <source>
        <dbReference type="ARBA" id="ARBA00030962"/>
    </source>
</evidence>
<sequence>MAILSREGVRLGLTAQDKTDAIRQCGELLVELGAATEEYAAALHEREEQVSTFIGEGVAIPHGTNESRAHIARAAIAYLQFPDGIDWDGKEVFVCIAIASKSEEHIDILQSLAAVLMNPESAARLREAADVDQVMGLLAPAA</sequence>
<dbReference type="Proteomes" id="UP001172737">
    <property type="component" value="Unassembled WGS sequence"/>
</dbReference>
<keyword evidence="6" id="KW-0808">Transferase</keyword>
<dbReference type="PANTHER" id="PTHR30181">
    <property type="entry name" value="MANNITOL PERMEASE IIC COMPONENT"/>
    <property type="match status" value="1"/>
</dbReference>
<dbReference type="Pfam" id="PF00359">
    <property type="entry name" value="PTS_EIIA_2"/>
    <property type="match status" value="1"/>
</dbReference>
<evidence type="ECO:0000256" key="4">
    <source>
        <dbReference type="ARBA" id="ARBA00022553"/>
    </source>
</evidence>
<accession>A0AAW7M4B3</accession>
<evidence type="ECO:0000256" key="3">
    <source>
        <dbReference type="ARBA" id="ARBA00022448"/>
    </source>
</evidence>